<protein>
    <recommendedName>
        <fullName evidence="4">Antifreeze glycopeptide polyprotein</fullName>
    </recommendedName>
</protein>
<comment type="caution">
    <text evidence="2">The sequence shown here is derived from an EMBL/GenBank/DDBJ whole genome shotgun (WGS) entry which is preliminary data.</text>
</comment>
<feature type="region of interest" description="Disordered" evidence="1">
    <location>
        <begin position="13"/>
        <end position="39"/>
    </location>
</feature>
<organism evidence="2 3">
    <name type="scientific">Futiania mangrovi</name>
    <dbReference type="NCBI Taxonomy" id="2959716"/>
    <lineage>
        <taxon>Bacteria</taxon>
        <taxon>Pseudomonadati</taxon>
        <taxon>Pseudomonadota</taxon>
        <taxon>Alphaproteobacteria</taxon>
        <taxon>Futianiales</taxon>
        <taxon>Futianiaceae</taxon>
        <taxon>Futiania</taxon>
    </lineage>
</organism>
<proteinExistence type="predicted"/>
<dbReference type="AlphaFoldDB" id="A0A9J6PEG4"/>
<evidence type="ECO:0000313" key="3">
    <source>
        <dbReference type="Proteomes" id="UP001055804"/>
    </source>
</evidence>
<evidence type="ECO:0000256" key="1">
    <source>
        <dbReference type="SAM" id="MobiDB-lite"/>
    </source>
</evidence>
<keyword evidence="3" id="KW-1185">Reference proteome</keyword>
<sequence>MALTLAGALPAAAQSVPPPQGAAQPVQQVQPAPAAEAPRKGPLVILPPAAREGAPVPGTAPVFDRPIEGVAVERLGAMSGAAADLTARGAEGLGADLWLGQRGNLISGLLERVEPHPTARSMNTLMARLLLTGAEPPDGRAARFGERRVAALQRFGRADEAARLARALAGEDPKLRRMAADAALLDGNAEAACSLADEVGQSPVGADPYWTKVRGYCAALAGNEAEALFETELLREGGVQDPAYYLLMDRLLFDFESEVPAYTEMTPLHLAMLRSADGTLPLRRGQGVPAAYVPALLAAADGPADAAVLAVEAWSLARIDADEVARRLAEVPADRRGPLAQARAAALAAASPADRIAAVTRLMGDGAARERIALDAALAEPAAKDLPVMADDPGLRGLMVEAAVAGGNLARAYDWFEAPAPAEPAREAELEALLLVADPQTPLARTPALATMLGTSPPGLRRIALLDAFDLSRPLNANGGTDVMELMDAARAGSRGETVLRAMDVLGGRPLADTDADRIAAAVRALDMAGFKAEARALAVEAMLAVPAFAGR</sequence>
<gene>
    <name evidence="2" type="ORF">NJQ99_07040</name>
</gene>
<name>A0A9J6PEG4_9PROT</name>
<dbReference type="Proteomes" id="UP001055804">
    <property type="component" value="Unassembled WGS sequence"/>
</dbReference>
<reference evidence="2" key="1">
    <citation type="submission" date="2022-06" db="EMBL/GenBank/DDBJ databases">
        <title>Isolation and Genomics of Futiania mangrovii gen. nov., sp. nov., a Rare and Metabolically-versatile member in the Class Alphaproteobacteria.</title>
        <authorList>
            <person name="Liu L."/>
            <person name="Huang W.-C."/>
            <person name="Pan J."/>
            <person name="Li J."/>
            <person name="Huang Y."/>
            <person name="Du H."/>
            <person name="Liu Y."/>
            <person name="Li M."/>
        </authorList>
    </citation>
    <scope>NUCLEOTIDE SEQUENCE</scope>
    <source>
        <strain evidence="2">FT118</strain>
    </source>
</reference>
<dbReference type="RefSeq" id="WP_269332123.1">
    <property type="nucleotide sequence ID" value="NZ_JAMZFT010000002.1"/>
</dbReference>
<dbReference type="EMBL" id="JAMZFT010000002">
    <property type="protein sequence ID" value="MCP1336155.1"/>
    <property type="molecule type" value="Genomic_DNA"/>
</dbReference>
<evidence type="ECO:0008006" key="4">
    <source>
        <dbReference type="Google" id="ProtNLM"/>
    </source>
</evidence>
<accession>A0A9J6PEG4</accession>
<feature type="compositionally biased region" description="Low complexity" evidence="1">
    <location>
        <begin position="13"/>
        <end position="36"/>
    </location>
</feature>
<evidence type="ECO:0000313" key="2">
    <source>
        <dbReference type="EMBL" id="MCP1336155.1"/>
    </source>
</evidence>